<dbReference type="EMBL" id="CP063989">
    <property type="protein sequence ID" value="QPL05182.1"/>
    <property type="molecule type" value="Genomic_DNA"/>
</dbReference>
<evidence type="ECO:0000256" key="3">
    <source>
        <dbReference type="ARBA" id="ARBA00022526"/>
    </source>
</evidence>
<dbReference type="PANTHER" id="PTHR47779">
    <property type="entry name" value="SYNTHASE (CCG-9), PUTATIVE (AFU_ORTHOLOGUE AFUA_3G12100)-RELATED"/>
    <property type="match status" value="1"/>
</dbReference>
<dbReference type="GO" id="GO:0006006">
    <property type="term" value="P:glucose metabolic process"/>
    <property type="evidence" value="ECO:0007669"/>
    <property type="project" value="UniProtKB-KW"/>
</dbReference>
<sequence>MRTIDVAPLPLSDLESHLDEVAVRRLHDGVEAAHALLDSRTVWTITPSAAASSGPAEIVAPLVGYARGLGIDARWLTLDAPAEFVTLATRLNDFLHGAAGDGGKLGDKQRDLYEHVLASNADNVIEDVRDGDVVILHDPATAGLAEAFTRAGATVLWRLHVGVADAGEAGQHAWAFLDDYLENVDLIIASRPEYLPPYVEEEHTAIIAPSINPDSPKNRVLDLDEARSVVRLAGYVAGQAPFDAVPLIREDARPDAFRGLAEEEAFGTDHPVPEGARTITQIQRWDRLKGGKELLDAFATHIGVLPADAHLVIAGPVPDPEREPAAAAVLEDITERLATLPESTAARVHLLGIPSTDREVNATIVNALQRVSTVVTQRSLVEAFGLTVAEAMWKKAPVVASAVGGIQEQVEDGVTGALVPADDDLAWATAAADLLLFTERAQEMGDAAHEAVRRRYLPDRHLIEVVDAIARALG</sequence>
<feature type="domain" description="Glycosyl transferase family 1" evidence="7">
    <location>
        <begin position="269"/>
        <end position="449"/>
    </location>
</feature>
<evidence type="ECO:0000256" key="1">
    <source>
        <dbReference type="ARBA" id="ARBA00009481"/>
    </source>
</evidence>
<accession>A0A7T0LK11</accession>
<dbReference type="SUPFAM" id="SSF53756">
    <property type="entry name" value="UDP-Glycosyltransferase/glycogen phosphorylase"/>
    <property type="match status" value="1"/>
</dbReference>
<dbReference type="GO" id="GO:0016757">
    <property type="term" value="F:glycosyltransferase activity"/>
    <property type="evidence" value="ECO:0007669"/>
    <property type="project" value="UniProtKB-KW"/>
</dbReference>
<evidence type="ECO:0000256" key="5">
    <source>
        <dbReference type="ARBA" id="ARBA00022679"/>
    </source>
</evidence>
<dbReference type="InterPro" id="IPR001296">
    <property type="entry name" value="Glyco_trans_1"/>
</dbReference>
<gene>
    <name evidence="9" type="ORF">ID810_10725</name>
</gene>
<dbReference type="InterPro" id="IPR049438">
    <property type="entry name" value="TreT_GT1"/>
</dbReference>
<keyword evidence="6" id="KW-0119">Carbohydrate metabolism</keyword>
<dbReference type="RefSeq" id="WP_166857328.1">
    <property type="nucleotide sequence ID" value="NZ_CP063989.1"/>
</dbReference>
<evidence type="ECO:0000313" key="9">
    <source>
        <dbReference type="EMBL" id="QPL05182.1"/>
    </source>
</evidence>
<evidence type="ECO:0000259" key="8">
    <source>
        <dbReference type="Pfam" id="PF21269"/>
    </source>
</evidence>
<comment type="similarity">
    <text evidence="1">Belongs to the glycosyltransferase group 1 family. Glycosyltransferase 4 subfamily.</text>
</comment>
<evidence type="ECO:0000259" key="7">
    <source>
        <dbReference type="Pfam" id="PF00534"/>
    </source>
</evidence>
<dbReference type="KEGG" id="arep:ID810_10725"/>
<protein>
    <submittedName>
        <fullName evidence="9">Glycosyltransferase</fullName>
    </submittedName>
</protein>
<keyword evidence="3" id="KW-0313">Glucose metabolism</keyword>
<dbReference type="Pfam" id="PF00534">
    <property type="entry name" value="Glycos_transf_1"/>
    <property type="match status" value="1"/>
</dbReference>
<evidence type="ECO:0000256" key="4">
    <source>
        <dbReference type="ARBA" id="ARBA00022676"/>
    </source>
</evidence>
<keyword evidence="4" id="KW-0328">Glycosyltransferase</keyword>
<evidence type="ECO:0000256" key="2">
    <source>
        <dbReference type="ARBA" id="ARBA00011738"/>
    </source>
</evidence>
<comment type="subunit">
    <text evidence="2">Homodimer.</text>
</comment>
<name>A0A7T0LK11_9ACTO</name>
<proteinExistence type="inferred from homology"/>
<reference evidence="9 10" key="1">
    <citation type="submission" date="2020-11" db="EMBL/GenBank/DDBJ databases">
        <title>Actinomyces sp. ZJ750.</title>
        <authorList>
            <person name="Zhou J."/>
        </authorList>
    </citation>
    <scope>NUCLEOTIDE SEQUENCE [LARGE SCALE GENOMIC DNA]</scope>
    <source>
        <strain evidence="9 10">ZJ750</strain>
    </source>
</reference>
<keyword evidence="5 9" id="KW-0808">Transferase</keyword>
<evidence type="ECO:0000313" key="10">
    <source>
        <dbReference type="Proteomes" id="UP000594637"/>
    </source>
</evidence>
<dbReference type="PANTHER" id="PTHR47779:SF1">
    <property type="entry name" value="SYNTHASE (CCG-9), PUTATIVE (AFU_ORTHOLOGUE AFUA_3G12100)-RELATED"/>
    <property type="match status" value="1"/>
</dbReference>
<dbReference type="AlphaFoldDB" id="A0A7T0LK11"/>
<dbReference type="Pfam" id="PF21269">
    <property type="entry name" value="TreT_GT1"/>
    <property type="match status" value="1"/>
</dbReference>
<organism evidence="9 10">
    <name type="scientific">Actinomyces respiraculi</name>
    <dbReference type="NCBI Taxonomy" id="2744574"/>
    <lineage>
        <taxon>Bacteria</taxon>
        <taxon>Bacillati</taxon>
        <taxon>Actinomycetota</taxon>
        <taxon>Actinomycetes</taxon>
        <taxon>Actinomycetales</taxon>
        <taxon>Actinomycetaceae</taxon>
        <taxon>Actinomyces</taxon>
    </lineage>
</organism>
<dbReference type="Gene3D" id="3.40.50.2000">
    <property type="entry name" value="Glycogen Phosphorylase B"/>
    <property type="match status" value="2"/>
</dbReference>
<dbReference type="Proteomes" id="UP000594637">
    <property type="component" value="Chromosome"/>
</dbReference>
<evidence type="ECO:0000256" key="6">
    <source>
        <dbReference type="ARBA" id="ARBA00023277"/>
    </source>
</evidence>
<keyword evidence="10" id="KW-1185">Reference proteome</keyword>
<dbReference type="InterPro" id="IPR052078">
    <property type="entry name" value="Trehalose_Metab_GTase"/>
</dbReference>
<feature type="domain" description="Trehalose synthase N-terminal" evidence="8">
    <location>
        <begin position="51"/>
        <end position="195"/>
    </location>
</feature>